<evidence type="ECO:0000313" key="5">
    <source>
        <dbReference type="Proteomes" id="UP000095765"/>
    </source>
</evidence>
<evidence type="ECO:0000313" key="2">
    <source>
        <dbReference type="EMBL" id="CUP79309.1"/>
    </source>
</evidence>
<proteinExistence type="predicted"/>
<evidence type="ECO:0000313" key="6">
    <source>
        <dbReference type="Proteomes" id="UP000196386"/>
    </source>
</evidence>
<feature type="compositionally biased region" description="Low complexity" evidence="1">
    <location>
        <begin position="97"/>
        <end position="113"/>
    </location>
</feature>
<evidence type="ECO:0000313" key="7">
    <source>
        <dbReference type="Proteomes" id="UP000260828"/>
    </source>
</evidence>
<protein>
    <submittedName>
        <fullName evidence="2">Stage II sporulation protein P</fullName>
    </submittedName>
</protein>
<dbReference type="Pfam" id="PF07454">
    <property type="entry name" value="SpoIIP"/>
    <property type="match status" value="1"/>
</dbReference>
<gene>
    <name evidence="3" type="ORF">B5F11_10470</name>
    <name evidence="4" type="ORF">DXC40_12085</name>
    <name evidence="2" type="ORF">ERS852551_01970</name>
</gene>
<evidence type="ECO:0000313" key="3">
    <source>
        <dbReference type="EMBL" id="OUP69044.1"/>
    </source>
</evidence>
<dbReference type="GeneID" id="72463941"/>
<organism evidence="2 5">
    <name type="scientific">Anaerotruncus colihominis</name>
    <dbReference type="NCBI Taxonomy" id="169435"/>
    <lineage>
        <taxon>Bacteria</taxon>
        <taxon>Bacillati</taxon>
        <taxon>Bacillota</taxon>
        <taxon>Clostridia</taxon>
        <taxon>Eubacteriales</taxon>
        <taxon>Oscillospiraceae</taxon>
        <taxon>Anaerotruncus</taxon>
    </lineage>
</organism>
<evidence type="ECO:0000313" key="4">
    <source>
        <dbReference type="EMBL" id="RGE66967.1"/>
    </source>
</evidence>
<accession>A0A174R9X7</accession>
<dbReference type="AlphaFoldDB" id="A0A174R9X7"/>
<reference evidence="3" key="3">
    <citation type="journal article" date="2018" name="BMC Genomics">
        <title>Whole genome sequencing and function prediction of 133 gut anaerobes isolated from chicken caecum in pure cultures.</title>
        <authorList>
            <person name="Medvecky M."/>
            <person name="Cejkova D."/>
            <person name="Polansky O."/>
            <person name="Karasova D."/>
            <person name="Kubasova T."/>
            <person name="Cizek A."/>
            <person name="Rychlik I."/>
        </authorList>
    </citation>
    <scope>NUCLEOTIDE SEQUENCE</scope>
    <source>
        <strain evidence="3">An175</strain>
    </source>
</reference>
<dbReference type="NCBIfam" id="TIGR02867">
    <property type="entry name" value="spore_II_P"/>
    <property type="match status" value="1"/>
</dbReference>
<dbReference type="Proteomes" id="UP000095765">
    <property type="component" value="Unassembled WGS sequence"/>
</dbReference>
<evidence type="ECO:0000256" key="1">
    <source>
        <dbReference type="SAM" id="MobiDB-lite"/>
    </source>
</evidence>
<dbReference type="RefSeq" id="WP_006875020.1">
    <property type="nucleotide sequence ID" value="NZ_CABIWA010000014.1"/>
</dbReference>
<dbReference type="OrthoDB" id="1633470at2"/>
<reference evidence="2 5" key="1">
    <citation type="submission" date="2015-09" db="EMBL/GenBank/DDBJ databases">
        <authorList>
            <consortium name="Pathogen Informatics"/>
        </authorList>
    </citation>
    <scope>NUCLEOTIDE SEQUENCE [LARGE SCALE GENOMIC DNA]</scope>
    <source>
        <strain evidence="2 5">2789STDY5834939</strain>
    </source>
</reference>
<dbReference type="EMBL" id="CZBE01000012">
    <property type="protein sequence ID" value="CUP79309.1"/>
    <property type="molecule type" value="Genomic_DNA"/>
</dbReference>
<dbReference type="EMBL" id="NFKP01000012">
    <property type="protein sequence ID" value="OUP69044.1"/>
    <property type="molecule type" value="Genomic_DNA"/>
</dbReference>
<reference evidence="6" key="2">
    <citation type="submission" date="2017-04" db="EMBL/GenBank/DDBJ databases">
        <title>Function of individual gut microbiota members based on whole genome sequencing of pure cultures obtained from chicken caecum.</title>
        <authorList>
            <person name="Medvecky M."/>
            <person name="Cejkova D."/>
            <person name="Polansky O."/>
            <person name="Karasova D."/>
            <person name="Kubasova T."/>
            <person name="Cizek A."/>
            <person name="Rychlik I."/>
        </authorList>
    </citation>
    <scope>NUCLEOTIDE SEQUENCE [LARGE SCALE GENOMIC DNA]</scope>
    <source>
        <strain evidence="6">An175</strain>
    </source>
</reference>
<name>A0A174R9X7_9FIRM</name>
<dbReference type="InterPro" id="IPR010897">
    <property type="entry name" value="Spore_II_P"/>
</dbReference>
<dbReference type="Proteomes" id="UP000260828">
    <property type="component" value="Unassembled WGS sequence"/>
</dbReference>
<sequence>MNKHVRKHKPARRSPFLLTAIFVLPLSLIAAFSLSPDVGELTEKAALLSAMVNMPEGSIALLESRFADKIDESYYREGENQVASYVEPFDDDEGADSQAPSEESAPTSSAPESMDGPAKTTDPSPARDNSHQISEEYRGTILQENMSGSGTNLIAYGEGLLRNYTELPADEIESIMEQGMNIHLEDTPEPQVLIFHTHATESYEPYDSENYDMRNTWRSTDNTNNMIVVGDALEQALKDAGIGVIHDRTQHDYPSYNGAYERSAETIKSYLEKYPTIKVALDVHRDAIQREEDLIVKPTIEVDGKKAAQLMIITGSDDGTMNVPKWRENLRFAASLQDAIEQDTPQLTRPIFFCYRKYNMDLTTGSLLLEFGSNANTLDESVYTAQLVGKSLARLLNENRETQQDVEK</sequence>
<dbReference type="Proteomes" id="UP000196386">
    <property type="component" value="Unassembled WGS sequence"/>
</dbReference>
<dbReference type="EMBL" id="QVME01000006">
    <property type="protein sequence ID" value="RGE66967.1"/>
    <property type="molecule type" value="Genomic_DNA"/>
</dbReference>
<reference evidence="4 7" key="4">
    <citation type="submission" date="2018-08" db="EMBL/GenBank/DDBJ databases">
        <title>A genome reference for cultivated species of the human gut microbiota.</title>
        <authorList>
            <person name="Zou Y."/>
            <person name="Xue W."/>
            <person name="Luo G."/>
        </authorList>
    </citation>
    <scope>NUCLEOTIDE SEQUENCE [LARGE SCALE GENOMIC DNA]</scope>
    <source>
        <strain evidence="4 7">TF05-12AC</strain>
    </source>
</reference>
<feature type="region of interest" description="Disordered" evidence="1">
    <location>
        <begin position="89"/>
        <end position="131"/>
    </location>
</feature>